<feature type="domain" description="HipA N-terminal subdomain 1" evidence="1">
    <location>
        <begin position="12"/>
        <end position="105"/>
    </location>
</feature>
<protein>
    <submittedName>
        <fullName evidence="2">HipA N-terminal domain-containing protein</fullName>
    </submittedName>
</protein>
<proteinExistence type="predicted"/>
<name>A0A7Y8KIP4_9PSED</name>
<reference evidence="2 3" key="1">
    <citation type="submission" date="2020-04" db="EMBL/GenBank/DDBJ databases">
        <title>Molecular characterization of pseudomonads from Agaricus bisporus reveal novel blotch 2 pathogens in Western Europe.</title>
        <authorList>
            <person name="Taparia T."/>
            <person name="Krijger M."/>
            <person name="Haynes E."/>
            <person name="Elpinstone J.G."/>
            <person name="Noble R."/>
            <person name="Van Der Wolf J."/>
        </authorList>
    </citation>
    <scope>NUCLEOTIDE SEQUENCE [LARGE SCALE GENOMIC DNA]</scope>
    <source>
        <strain evidence="2 3">P8021</strain>
    </source>
</reference>
<sequence>MPRQSERLYIGAGGVPAGTLGRGEENRRDTVFSYNETVGEENAVSLTMPVRLESYNWEYGIHPLFEMHIPEGHLKDELVRRFSKLVRGFDDFSLLGIVGPHQFGRSACSLTEARCNELLARVQDGMTRAMTELSEYRSTHPEFEVVGEKMTAAWSAGLAKSIAVQ</sequence>
<dbReference type="EMBL" id="JACASD010000057">
    <property type="protein sequence ID" value="NWE90732.1"/>
    <property type="molecule type" value="Genomic_DNA"/>
</dbReference>
<evidence type="ECO:0000259" key="1">
    <source>
        <dbReference type="Pfam" id="PF13657"/>
    </source>
</evidence>
<dbReference type="InterPro" id="IPR017508">
    <property type="entry name" value="HipA_N1"/>
</dbReference>
<dbReference type="Proteomes" id="UP000585226">
    <property type="component" value="Unassembled WGS sequence"/>
</dbReference>
<dbReference type="AlphaFoldDB" id="A0A7Y8KIP4"/>
<comment type="caution">
    <text evidence="2">The sequence shown here is derived from an EMBL/GenBank/DDBJ whole genome shotgun (WGS) entry which is preliminary data.</text>
</comment>
<accession>A0A7Y8KIP4</accession>
<gene>
    <name evidence="2" type="ORF">HX893_21630</name>
</gene>
<evidence type="ECO:0000313" key="2">
    <source>
        <dbReference type="EMBL" id="NWE90732.1"/>
    </source>
</evidence>
<dbReference type="Pfam" id="PF13657">
    <property type="entry name" value="Couple_hipA"/>
    <property type="match status" value="1"/>
</dbReference>
<evidence type="ECO:0000313" key="3">
    <source>
        <dbReference type="Proteomes" id="UP000585226"/>
    </source>
</evidence>
<organism evidence="2 3">
    <name type="scientific">Pseudomonas reactans</name>
    <dbReference type="NCBI Taxonomy" id="117680"/>
    <lineage>
        <taxon>Bacteria</taxon>
        <taxon>Pseudomonadati</taxon>
        <taxon>Pseudomonadota</taxon>
        <taxon>Gammaproteobacteria</taxon>
        <taxon>Pseudomonadales</taxon>
        <taxon>Pseudomonadaceae</taxon>
        <taxon>Pseudomonas</taxon>
    </lineage>
</organism>